<dbReference type="AlphaFoldDB" id="A0A916N0Y2"/>
<dbReference type="Pfam" id="PF00586">
    <property type="entry name" value="AIRS"/>
    <property type="match status" value="1"/>
</dbReference>
<dbReference type="CDD" id="cd02194">
    <property type="entry name" value="ThiL"/>
    <property type="match status" value="1"/>
</dbReference>
<comment type="catalytic activity">
    <reaction evidence="2">
        <text>thiamine phosphate + ATP = thiamine diphosphate + ADP</text>
        <dbReference type="Rhea" id="RHEA:15913"/>
        <dbReference type="ChEBI" id="CHEBI:30616"/>
        <dbReference type="ChEBI" id="CHEBI:37575"/>
        <dbReference type="ChEBI" id="CHEBI:58937"/>
        <dbReference type="ChEBI" id="CHEBI:456216"/>
        <dbReference type="EC" id="2.7.4.16"/>
    </reaction>
</comment>
<dbReference type="Gene3D" id="3.90.650.10">
    <property type="entry name" value="PurM-like C-terminal domain"/>
    <property type="match status" value="1"/>
</dbReference>
<proteinExistence type="inferred from homology"/>
<feature type="domain" description="PurM-like N-terminal" evidence="3">
    <location>
        <begin position="28"/>
        <end position="141"/>
    </location>
</feature>
<dbReference type="GO" id="GO:0005524">
    <property type="term" value="F:ATP binding"/>
    <property type="evidence" value="ECO:0007669"/>
    <property type="project" value="UniProtKB-UniRule"/>
</dbReference>
<feature type="binding site" evidence="2">
    <location>
        <position position="54"/>
    </location>
    <ligand>
        <name>substrate</name>
    </ligand>
</feature>
<comment type="similarity">
    <text evidence="2">Belongs to the thiamine-monophosphate kinase family.</text>
</comment>
<evidence type="ECO:0000313" key="5">
    <source>
        <dbReference type="Proteomes" id="UP000742786"/>
    </source>
</evidence>
<evidence type="ECO:0000259" key="3">
    <source>
        <dbReference type="Pfam" id="PF00586"/>
    </source>
</evidence>
<feature type="binding site" evidence="2">
    <location>
        <position position="126"/>
    </location>
    <ligand>
        <name>Mg(2+)</name>
        <dbReference type="ChEBI" id="CHEBI:18420"/>
        <label>1</label>
    </ligand>
</feature>
<dbReference type="EC" id="2.7.4.16" evidence="2"/>
<keyword evidence="1 2" id="KW-0784">Thiamine biosynthesis</keyword>
<dbReference type="Gene3D" id="3.30.1330.10">
    <property type="entry name" value="PurM-like, N-terminal domain"/>
    <property type="match status" value="1"/>
</dbReference>
<comment type="caution">
    <text evidence="2">Lacks conserved residue(s) required for the propagation of feature annotation.</text>
</comment>
<dbReference type="GO" id="GO:0009030">
    <property type="term" value="F:thiamine-phosphate kinase activity"/>
    <property type="evidence" value="ECO:0007669"/>
    <property type="project" value="UniProtKB-UniRule"/>
</dbReference>
<dbReference type="GO" id="GO:0009228">
    <property type="term" value="P:thiamine biosynthetic process"/>
    <property type="evidence" value="ECO:0007669"/>
    <property type="project" value="UniProtKB-KW"/>
</dbReference>
<dbReference type="EMBL" id="CAJQUM010000001">
    <property type="protein sequence ID" value="CAG4884378.1"/>
    <property type="molecule type" value="Genomic_DNA"/>
</dbReference>
<dbReference type="InterPro" id="IPR036921">
    <property type="entry name" value="PurM-like_N_sf"/>
</dbReference>
<evidence type="ECO:0000256" key="1">
    <source>
        <dbReference type="ARBA" id="ARBA00022977"/>
    </source>
</evidence>
<dbReference type="RefSeq" id="WP_220636238.1">
    <property type="nucleotide sequence ID" value="NZ_CAJQUM010000001.1"/>
</dbReference>
<keyword evidence="2" id="KW-0479">Metal-binding</keyword>
<feature type="binding site" evidence="2">
    <location>
        <position position="150"/>
    </location>
    <ligand>
        <name>ATP</name>
        <dbReference type="ChEBI" id="CHEBI:30616"/>
    </ligand>
</feature>
<feature type="binding site" evidence="2">
    <location>
        <position position="45"/>
    </location>
    <ligand>
        <name>Mg(2+)</name>
        <dbReference type="ChEBI" id="CHEBI:18420"/>
        <label>4</label>
    </ligand>
</feature>
<keyword evidence="2 4" id="KW-0808">Transferase</keyword>
<dbReference type="InterPro" id="IPR016188">
    <property type="entry name" value="PurM-like_N"/>
</dbReference>
<comment type="caution">
    <text evidence="4">The sequence shown here is derived from an EMBL/GenBank/DDBJ whole genome shotgun (WGS) entry which is preliminary data.</text>
</comment>
<keyword evidence="2" id="KW-0547">Nucleotide-binding</keyword>
<feature type="binding site" evidence="2">
    <location>
        <position position="218"/>
    </location>
    <ligand>
        <name>Mg(2+)</name>
        <dbReference type="ChEBI" id="CHEBI:18420"/>
        <label>5</label>
    </ligand>
</feature>
<dbReference type="PANTHER" id="PTHR30270:SF0">
    <property type="entry name" value="THIAMINE-MONOPHOSPHATE KINASE"/>
    <property type="match status" value="1"/>
</dbReference>
<evidence type="ECO:0000256" key="2">
    <source>
        <dbReference type="HAMAP-Rule" id="MF_02128"/>
    </source>
</evidence>
<comment type="pathway">
    <text evidence="2">Cofactor biosynthesis; thiamine diphosphate biosynthesis; thiamine diphosphate from thiamine phosphate: step 1/1.</text>
</comment>
<dbReference type="HAMAP" id="MF_02128">
    <property type="entry name" value="TMP_kinase"/>
    <property type="match status" value="1"/>
</dbReference>
<dbReference type="SUPFAM" id="SSF55326">
    <property type="entry name" value="PurM N-terminal domain-like"/>
    <property type="match status" value="1"/>
</dbReference>
<dbReference type="InterPro" id="IPR036676">
    <property type="entry name" value="PurM-like_C_sf"/>
</dbReference>
<gene>
    <name evidence="2 4" type="primary">thiL</name>
    <name evidence="4" type="ORF">GTOL_12261</name>
</gene>
<feature type="binding site" evidence="2">
    <location>
        <position position="217"/>
    </location>
    <ligand>
        <name>ATP</name>
        <dbReference type="ChEBI" id="CHEBI:30616"/>
    </ligand>
</feature>
<reference evidence="4" key="1">
    <citation type="submission" date="2021-04" db="EMBL/GenBank/DDBJ databases">
        <authorList>
            <person name="Hornung B."/>
        </authorList>
    </citation>
    <scope>NUCLEOTIDE SEQUENCE</scope>
    <source>
        <strain evidence="4">G5G6</strain>
    </source>
</reference>
<dbReference type="Proteomes" id="UP000742786">
    <property type="component" value="Unassembled WGS sequence"/>
</dbReference>
<feature type="binding site" evidence="2">
    <location>
        <position position="75"/>
    </location>
    <ligand>
        <name>Mg(2+)</name>
        <dbReference type="ChEBI" id="CHEBI:18420"/>
        <label>3</label>
    </ligand>
</feature>
<name>A0A916N0Y2_9PROT</name>
<evidence type="ECO:0000313" key="4">
    <source>
        <dbReference type="EMBL" id="CAG4884378.1"/>
    </source>
</evidence>
<feature type="binding site" evidence="2">
    <location>
        <position position="47"/>
    </location>
    <ligand>
        <name>Mg(2+)</name>
        <dbReference type="ChEBI" id="CHEBI:18420"/>
        <label>2</label>
    </ligand>
</feature>
<feature type="binding site" evidence="2">
    <location>
        <position position="265"/>
    </location>
    <ligand>
        <name>substrate</name>
    </ligand>
</feature>
<keyword evidence="2" id="KW-0067">ATP-binding</keyword>
<organism evidence="4 5">
    <name type="scientific">Georgfuchsia toluolica</name>
    <dbReference type="NCBI Taxonomy" id="424218"/>
    <lineage>
        <taxon>Bacteria</taxon>
        <taxon>Pseudomonadati</taxon>
        <taxon>Pseudomonadota</taxon>
        <taxon>Betaproteobacteria</taxon>
        <taxon>Nitrosomonadales</taxon>
        <taxon>Sterolibacteriaceae</taxon>
        <taxon>Georgfuchsia</taxon>
    </lineage>
</organism>
<feature type="binding site" evidence="2">
    <location>
        <position position="30"/>
    </location>
    <ligand>
        <name>Mg(2+)</name>
        <dbReference type="ChEBI" id="CHEBI:18420"/>
        <label>4</label>
    </ligand>
</feature>
<feature type="binding site" evidence="2">
    <location>
        <begin position="125"/>
        <end position="126"/>
    </location>
    <ligand>
        <name>ATP</name>
        <dbReference type="ChEBI" id="CHEBI:30616"/>
    </ligand>
</feature>
<feature type="binding site" evidence="2">
    <location>
        <position position="47"/>
    </location>
    <ligand>
        <name>Mg(2+)</name>
        <dbReference type="ChEBI" id="CHEBI:18420"/>
        <label>1</label>
    </ligand>
</feature>
<feature type="binding site" evidence="2">
    <location>
        <position position="30"/>
    </location>
    <ligand>
        <name>Mg(2+)</name>
        <dbReference type="ChEBI" id="CHEBI:18420"/>
        <label>3</label>
    </ligand>
</feature>
<dbReference type="PANTHER" id="PTHR30270">
    <property type="entry name" value="THIAMINE-MONOPHOSPHATE KINASE"/>
    <property type="match status" value="1"/>
</dbReference>
<dbReference type="SUPFAM" id="SSF56042">
    <property type="entry name" value="PurM C-terminal domain-like"/>
    <property type="match status" value="1"/>
</dbReference>
<accession>A0A916N0Y2</accession>
<keyword evidence="5" id="KW-1185">Reference proteome</keyword>
<comment type="miscellaneous">
    <text evidence="2">Reaction mechanism of ThiL seems to utilize a direct, inline transfer of the gamma-phosphate of ATP to TMP rather than a phosphorylated enzyme intermediate.</text>
</comment>
<dbReference type="InterPro" id="IPR006283">
    <property type="entry name" value="ThiL-like"/>
</dbReference>
<feature type="binding site" evidence="2">
    <location>
        <position position="215"/>
    </location>
    <ligand>
        <name>Mg(2+)</name>
        <dbReference type="ChEBI" id="CHEBI:18420"/>
        <label>3</label>
    </ligand>
</feature>
<comment type="function">
    <text evidence="2">Catalyzes the ATP-dependent phosphorylation of thiamine-monophosphate (TMP) to form thiamine-pyrophosphate (TPP), the active form of vitamin B1.</text>
</comment>
<feature type="binding site" evidence="2">
    <location>
        <position position="75"/>
    </location>
    <ligand>
        <name>Mg(2+)</name>
        <dbReference type="ChEBI" id="CHEBI:18420"/>
        <label>2</label>
    </ligand>
</feature>
<feature type="binding site" evidence="2">
    <location>
        <position position="46"/>
    </location>
    <ligand>
        <name>Mg(2+)</name>
        <dbReference type="ChEBI" id="CHEBI:18420"/>
        <label>1</label>
    </ligand>
</feature>
<feature type="binding site" evidence="2">
    <location>
        <position position="75"/>
    </location>
    <ligand>
        <name>Mg(2+)</name>
        <dbReference type="ChEBI" id="CHEBI:18420"/>
        <label>4</label>
    </ligand>
</feature>
<dbReference type="NCBIfam" id="TIGR01379">
    <property type="entry name" value="thiL"/>
    <property type="match status" value="1"/>
</dbReference>
<dbReference type="GO" id="GO:0000287">
    <property type="term" value="F:magnesium ion binding"/>
    <property type="evidence" value="ECO:0007669"/>
    <property type="project" value="UniProtKB-UniRule"/>
</dbReference>
<sequence length="330" mass="34754">MPAETPSEFDLIERYFKRTAPSALLGVGDDAAIIEPATGMQLLMSTDMLVAGTHFLPDAEPEALGWKTLAVNVSDLAAMGATPRWTLLALALPKVANEADEAWIAAFARGFFACADAFGIELIGGDTTRGPLNFCVTILGEAPAGQALLRSGARVGDDVWVSGQPGRAALGLAHLQGRCVLDDAARNECLAALHRPQPRIALGLALRNVASAAIDVSDGLLADLGHILDASHVSAEIQLDRLPTLLADGRVPEDLVRDCILAGGDDYELAFTAAAGFRPRIESLASSLQLALTRIGSIAQKGTDKLRLIDSHGQKVAVGRLGYDHFLGHK</sequence>
<protein>
    <recommendedName>
        <fullName evidence="2">Thiamine-monophosphate kinase</fullName>
        <shortName evidence="2">TMP kinase</shortName>
        <shortName evidence="2">Thiamine-phosphate kinase</shortName>
        <ecNumber evidence="2">2.7.4.16</ecNumber>
    </recommendedName>
</protein>
<feature type="binding site" evidence="2">
    <location>
        <position position="323"/>
    </location>
    <ligand>
        <name>substrate</name>
    </ligand>
</feature>
<dbReference type="PIRSF" id="PIRSF005303">
    <property type="entry name" value="Thiam_monoph_kin"/>
    <property type="match status" value="1"/>
</dbReference>
<keyword evidence="2" id="KW-0460">Magnesium</keyword>
<dbReference type="GO" id="GO:0009229">
    <property type="term" value="P:thiamine diphosphate biosynthetic process"/>
    <property type="evidence" value="ECO:0007669"/>
    <property type="project" value="UniProtKB-UniRule"/>
</dbReference>
<keyword evidence="2 4" id="KW-0418">Kinase</keyword>